<dbReference type="SUPFAM" id="SSF49785">
    <property type="entry name" value="Galactose-binding domain-like"/>
    <property type="match status" value="1"/>
</dbReference>
<dbReference type="InterPro" id="IPR000209">
    <property type="entry name" value="Peptidase_S8/S53_dom"/>
</dbReference>
<keyword evidence="5 12" id="KW-0732">Signal</keyword>
<proteinExistence type="inferred from homology"/>
<keyword evidence="11" id="KW-0472">Membrane</keyword>
<dbReference type="Gene3D" id="3.40.50.200">
    <property type="entry name" value="Peptidase S8/S53 domain"/>
    <property type="match status" value="1"/>
</dbReference>
<evidence type="ECO:0000256" key="9">
    <source>
        <dbReference type="RuleBase" id="RU003355"/>
    </source>
</evidence>
<dbReference type="Pfam" id="PF06280">
    <property type="entry name" value="fn3_5"/>
    <property type="match status" value="1"/>
</dbReference>
<dbReference type="InterPro" id="IPR015500">
    <property type="entry name" value="Peptidase_S8_subtilisin-rel"/>
</dbReference>
<feature type="region of interest" description="Disordered" evidence="10">
    <location>
        <begin position="1171"/>
        <end position="1197"/>
    </location>
</feature>
<dbReference type="InterPro" id="IPR003137">
    <property type="entry name" value="PA_domain"/>
</dbReference>
<dbReference type="PANTHER" id="PTHR43806:SF66">
    <property type="entry name" value="SERIN ENDOPEPTIDASE"/>
    <property type="match status" value="1"/>
</dbReference>
<dbReference type="InterPro" id="IPR008979">
    <property type="entry name" value="Galactose-bd-like_sf"/>
</dbReference>
<feature type="region of interest" description="Disordered" evidence="10">
    <location>
        <begin position="48"/>
        <end position="82"/>
    </location>
</feature>
<keyword evidence="2" id="KW-0134">Cell wall</keyword>
<evidence type="ECO:0000256" key="12">
    <source>
        <dbReference type="SAM" id="SignalP"/>
    </source>
</evidence>
<feature type="compositionally biased region" description="Gly residues" evidence="10">
    <location>
        <begin position="1121"/>
        <end position="1131"/>
    </location>
</feature>
<feature type="signal peptide" evidence="12">
    <location>
        <begin position="1"/>
        <end position="45"/>
    </location>
</feature>
<feature type="compositionally biased region" description="Low complexity" evidence="10">
    <location>
        <begin position="1171"/>
        <end position="1180"/>
    </location>
</feature>
<evidence type="ECO:0000313" key="14">
    <source>
        <dbReference type="EMBL" id="MCZ0857175.1"/>
    </source>
</evidence>
<dbReference type="CDD" id="cd04818">
    <property type="entry name" value="PA_subtilisin_1"/>
    <property type="match status" value="1"/>
</dbReference>
<dbReference type="InterPro" id="IPR046450">
    <property type="entry name" value="PA_dom_sf"/>
</dbReference>
<accession>A0ABT4I7H8</accession>
<feature type="compositionally biased region" description="Polar residues" evidence="10">
    <location>
        <begin position="749"/>
        <end position="763"/>
    </location>
</feature>
<keyword evidence="6 8" id="KW-0378">Hydrolase</keyword>
<keyword evidence="4 8" id="KW-0645">Protease</keyword>
<dbReference type="PROSITE" id="PS00136">
    <property type="entry name" value="SUBTILASE_ASP"/>
    <property type="match status" value="1"/>
</dbReference>
<dbReference type="PRINTS" id="PR00723">
    <property type="entry name" value="SUBTILISIN"/>
</dbReference>
<evidence type="ECO:0000256" key="10">
    <source>
        <dbReference type="SAM" id="MobiDB-lite"/>
    </source>
</evidence>
<dbReference type="InterPro" id="IPR036852">
    <property type="entry name" value="Peptidase_S8/S53_dom_sf"/>
</dbReference>
<keyword evidence="7 8" id="KW-0720">Serine protease</keyword>
<dbReference type="Pfam" id="PF02225">
    <property type="entry name" value="PA"/>
    <property type="match status" value="1"/>
</dbReference>
<dbReference type="InterPro" id="IPR023827">
    <property type="entry name" value="Peptidase_S8_Asp-AS"/>
</dbReference>
<dbReference type="RefSeq" id="WP_268916815.1">
    <property type="nucleotide sequence ID" value="NZ_JAPTMY010000006.1"/>
</dbReference>
<keyword evidence="11" id="KW-1133">Transmembrane helix</keyword>
<feature type="region of interest" description="Disordered" evidence="10">
    <location>
        <begin position="1094"/>
        <end position="1135"/>
    </location>
</feature>
<name>A0ABT4I7H8_9ACTO</name>
<dbReference type="InterPro" id="IPR000421">
    <property type="entry name" value="FA58C"/>
</dbReference>
<dbReference type="PANTHER" id="PTHR43806">
    <property type="entry name" value="PEPTIDASE S8"/>
    <property type="match status" value="1"/>
</dbReference>
<feature type="transmembrane region" description="Helical" evidence="11">
    <location>
        <begin position="1145"/>
        <end position="1165"/>
    </location>
</feature>
<dbReference type="SUPFAM" id="SSF52743">
    <property type="entry name" value="Subtilisin-like"/>
    <property type="match status" value="1"/>
</dbReference>
<evidence type="ECO:0000256" key="2">
    <source>
        <dbReference type="ARBA" id="ARBA00022512"/>
    </source>
</evidence>
<comment type="caution">
    <text evidence="14">The sequence shown here is derived from an EMBL/GenBank/DDBJ whole genome shotgun (WGS) entry which is preliminary data.</text>
</comment>
<evidence type="ECO:0000256" key="8">
    <source>
        <dbReference type="PROSITE-ProRule" id="PRU01240"/>
    </source>
</evidence>
<feature type="domain" description="F5/8 type C" evidence="13">
    <location>
        <begin position="950"/>
        <end position="1095"/>
    </location>
</feature>
<dbReference type="Pfam" id="PF00082">
    <property type="entry name" value="Peptidase_S8"/>
    <property type="match status" value="1"/>
</dbReference>
<reference evidence="14" key="1">
    <citation type="submission" date="2022-10" db="EMBL/GenBank/DDBJ databases">
        <title>Genome sequence of Actinomyces israelii ATCC 10048.</title>
        <authorList>
            <person name="Watt R.M."/>
            <person name="Tong W.M."/>
        </authorList>
    </citation>
    <scope>NUCLEOTIDE SEQUENCE</scope>
    <source>
        <strain evidence="14">ATCC 10048</strain>
    </source>
</reference>
<dbReference type="PROSITE" id="PS00137">
    <property type="entry name" value="SUBTILASE_HIS"/>
    <property type="match status" value="1"/>
</dbReference>
<dbReference type="PROSITE" id="PS00138">
    <property type="entry name" value="SUBTILASE_SER"/>
    <property type="match status" value="1"/>
</dbReference>
<feature type="active site" description="Charge relay system" evidence="8">
    <location>
        <position position="291"/>
    </location>
</feature>
<keyword evidence="3" id="KW-0964">Secreted</keyword>
<evidence type="ECO:0000256" key="11">
    <source>
        <dbReference type="SAM" id="Phobius"/>
    </source>
</evidence>
<dbReference type="InterPro" id="IPR022398">
    <property type="entry name" value="Peptidase_S8_His-AS"/>
</dbReference>
<evidence type="ECO:0000256" key="6">
    <source>
        <dbReference type="ARBA" id="ARBA00022801"/>
    </source>
</evidence>
<keyword evidence="15" id="KW-1185">Reference proteome</keyword>
<evidence type="ECO:0000256" key="1">
    <source>
        <dbReference type="ARBA" id="ARBA00011073"/>
    </source>
</evidence>
<dbReference type="InterPro" id="IPR023828">
    <property type="entry name" value="Peptidase_S8_Ser-AS"/>
</dbReference>
<evidence type="ECO:0000256" key="3">
    <source>
        <dbReference type="ARBA" id="ARBA00022525"/>
    </source>
</evidence>
<feature type="chain" id="PRO_5046311594" evidence="12">
    <location>
        <begin position="46"/>
        <end position="1197"/>
    </location>
</feature>
<feature type="compositionally biased region" description="Polar residues" evidence="10">
    <location>
        <begin position="57"/>
        <end position="75"/>
    </location>
</feature>
<dbReference type="Gene3D" id="2.60.40.1710">
    <property type="entry name" value="Subtilisin-like superfamily"/>
    <property type="match status" value="1"/>
</dbReference>
<feature type="compositionally biased region" description="Low complexity" evidence="10">
    <location>
        <begin position="1106"/>
        <end position="1120"/>
    </location>
</feature>
<keyword evidence="11" id="KW-0812">Transmembrane</keyword>
<feature type="region of interest" description="Disordered" evidence="10">
    <location>
        <begin position="740"/>
        <end position="763"/>
    </location>
</feature>
<dbReference type="Gene3D" id="3.50.30.30">
    <property type="match status" value="1"/>
</dbReference>
<dbReference type="SUPFAM" id="SSF52025">
    <property type="entry name" value="PA domain"/>
    <property type="match status" value="1"/>
</dbReference>
<protein>
    <submittedName>
        <fullName evidence="14">S8 family serine peptidase</fullName>
    </submittedName>
</protein>
<dbReference type="Proteomes" id="UP001072034">
    <property type="component" value="Unassembled WGS sequence"/>
</dbReference>
<dbReference type="InterPro" id="IPR010435">
    <property type="entry name" value="C5a/SBT2-like_Fn3"/>
</dbReference>
<dbReference type="EMBL" id="JAPTMY010000006">
    <property type="protein sequence ID" value="MCZ0857175.1"/>
    <property type="molecule type" value="Genomic_DNA"/>
</dbReference>
<evidence type="ECO:0000256" key="4">
    <source>
        <dbReference type="ARBA" id="ARBA00022670"/>
    </source>
</evidence>
<feature type="active site" description="Charge relay system" evidence="8">
    <location>
        <position position="618"/>
    </location>
</feature>
<feature type="active site" description="Charge relay system" evidence="8">
    <location>
        <position position="220"/>
    </location>
</feature>
<dbReference type="Gene3D" id="2.60.120.260">
    <property type="entry name" value="Galactose-binding domain-like"/>
    <property type="match status" value="1"/>
</dbReference>
<evidence type="ECO:0000256" key="7">
    <source>
        <dbReference type="ARBA" id="ARBA00022825"/>
    </source>
</evidence>
<evidence type="ECO:0000313" key="15">
    <source>
        <dbReference type="Proteomes" id="UP001072034"/>
    </source>
</evidence>
<dbReference type="PROSITE" id="PS51892">
    <property type="entry name" value="SUBTILASE"/>
    <property type="match status" value="1"/>
</dbReference>
<organism evidence="14 15">
    <name type="scientific">Actinomyces israelii</name>
    <dbReference type="NCBI Taxonomy" id="1659"/>
    <lineage>
        <taxon>Bacteria</taxon>
        <taxon>Bacillati</taxon>
        <taxon>Actinomycetota</taxon>
        <taxon>Actinomycetes</taxon>
        <taxon>Actinomycetales</taxon>
        <taxon>Actinomycetaceae</taxon>
        <taxon>Actinomyces</taxon>
    </lineage>
</organism>
<comment type="similarity">
    <text evidence="1 8 9">Belongs to the peptidase S8 family.</text>
</comment>
<dbReference type="InterPro" id="IPR050131">
    <property type="entry name" value="Peptidase_S8_subtilisin-like"/>
</dbReference>
<dbReference type="Pfam" id="PF00754">
    <property type="entry name" value="F5_F8_type_C"/>
    <property type="match status" value="1"/>
</dbReference>
<evidence type="ECO:0000256" key="5">
    <source>
        <dbReference type="ARBA" id="ARBA00022729"/>
    </source>
</evidence>
<sequence>MTHHDVRLTLPGRRTVRQIPSSRPQRPLRRLVAAGVAVLTLGALAAPTAVATDDQSRSQSQTTTGDPSSKITTELTRPDGTKAETVENRWFVQLSSPAVAAGGSQATIKSEQTDLTNAIKDAGIDAQVTTEYETLWNGVALSVSDSDVDKLAELDQVVAIKPVMAIPRPGLNTDDSRTDEEKNEGVGSPQMAHALGMTGADIVHSKLGFTGSGVKIGIIDTGVDYDHVEFGGTGAPGAEAPGADGSTGFPTSKVVAGYDFVGNAYGDPNIADQAARYKPVPDAYPDDCSGHGTHVAGIAAAKGTPGTKQVTGVAPDAQLGAYRVFGCAGQTSAEIMTAAMERAADDGMDIVNMSIGADFMVFKDYPTAVAAESLAAKGVIVTTSQGNTGETGRWSMSAPASAEHVLAVGSVDNTVETNFYMTVSTNPGQKYLYAEAEGAGAAIIRDNAAAHPLVAAGDPAADGGDEESDASLLCTAPAPGTYSGKTVLIRRGACPLRQKVLSAQAGSAAAVVMDNNQPGLFTAVLYGDGGPITIPVVTVSQEDGDAIRGALAADSTLTYTENTGEFNRPTAGLVSSFSAWGLNDALQAKPDVVAPGGKIWSTWPIDHGGPYLTAEGTSMAAPYAAGIAALIVQAHPEIKDASGHDAFAQIAWRLHSTATPVIWTEAGGDASLLEPAARQGAGLVDADAAVLASVQPSSSVLSIGRYDKLPDGYQSSVTLTNHGDSPVTYALSHQDAVTVTGASEAPQRGTASPSTVSTDGQSVTVPAGGTATIDVTITAPDGIADGDFFGGWIVLTPAGAKPVRIPFQGVGGNLARAGVIGERTRLGNLKGEAVDPASYVYGDSTLSTLGAYEDLPVALIDTAIPYRGSTMEVSRVNADGTTESLGQVASNPSPYTRADQPVFVWDGSYIDAADGDKVLQAPTGQYQLTVYALPVGGEEGVGEDWASWTSPTFSLDWKTDGYIPQDRLTVTSPGGDGAGGDAAALSDDNIFSVAEGPAEASYDIDFGGVYDVGKVHWTPQQREKTGHATRWTVQTSLDGTAWSDAGAADIDPATFNPAILELGTAVRARYVRVTLTNGQDGATTLQSAELRVAGNAVDPTPGPGDPSGSAAPGDPSAPGGSSQGPGSGSPGASGTVPGFLARTGASIGIGLVALGLVAAGVVLMVRRRRGAGAPEDGAGAETREAETGTPGGGAEEE</sequence>
<gene>
    <name evidence="14" type="ORF">OHJ16_03840</name>
</gene>
<dbReference type="PROSITE" id="PS50022">
    <property type="entry name" value="FA58C_3"/>
    <property type="match status" value="1"/>
</dbReference>
<evidence type="ECO:0000259" key="13">
    <source>
        <dbReference type="PROSITE" id="PS50022"/>
    </source>
</evidence>